<dbReference type="WBParaSite" id="ES5_v2.g18136.t1">
    <property type="protein sequence ID" value="ES5_v2.g18136.t1"/>
    <property type="gene ID" value="ES5_v2.g18136"/>
</dbReference>
<dbReference type="Proteomes" id="UP000887579">
    <property type="component" value="Unplaced"/>
</dbReference>
<reference evidence="2" key="1">
    <citation type="submission" date="2022-11" db="UniProtKB">
        <authorList>
            <consortium name="WormBaseParasite"/>
        </authorList>
    </citation>
    <scope>IDENTIFICATION</scope>
</reference>
<evidence type="ECO:0000313" key="2">
    <source>
        <dbReference type="WBParaSite" id="ES5_v2.g18136.t1"/>
    </source>
</evidence>
<accession>A0AC34FLA0</accession>
<proteinExistence type="predicted"/>
<protein>
    <submittedName>
        <fullName evidence="2">Phosphatase and actin regulator</fullName>
    </submittedName>
</protein>
<organism evidence="1 2">
    <name type="scientific">Panagrolaimus sp. ES5</name>
    <dbReference type="NCBI Taxonomy" id="591445"/>
    <lineage>
        <taxon>Eukaryota</taxon>
        <taxon>Metazoa</taxon>
        <taxon>Ecdysozoa</taxon>
        <taxon>Nematoda</taxon>
        <taxon>Chromadorea</taxon>
        <taxon>Rhabditida</taxon>
        <taxon>Tylenchina</taxon>
        <taxon>Panagrolaimomorpha</taxon>
        <taxon>Panagrolaimoidea</taxon>
        <taxon>Panagrolaimidae</taxon>
        <taxon>Panagrolaimus</taxon>
    </lineage>
</organism>
<name>A0AC34FLA0_9BILA</name>
<sequence length="254" mass="30003">MDTVISQDAKINEKEEEEEEEEIPCNNRFAKEEEEEEEIPCNNRFASKVFRRDTMARKLDGPDSNDVDYDVSSSDEEEEEPKQPKKRIPIRSGLAQRIQRRDTMAKKIDAPEPVDDIPNQTAAERRKIMHRVSLKLERKLSERPLPEELQERNILKTENAESISKENMEQTRKVLLRKLSFRPTISELKDKQIIKFNDYVEVTEAEMYDRKGEKPWTKLTPAEKALIRKELNDFKATEMDVHAESRIYTRFHRP</sequence>
<evidence type="ECO:0000313" key="1">
    <source>
        <dbReference type="Proteomes" id="UP000887579"/>
    </source>
</evidence>